<evidence type="ECO:0008006" key="3">
    <source>
        <dbReference type="Google" id="ProtNLM"/>
    </source>
</evidence>
<dbReference type="SUPFAM" id="SSF52540">
    <property type="entry name" value="P-loop containing nucleoside triphosphate hydrolases"/>
    <property type="match status" value="1"/>
</dbReference>
<protein>
    <recommendedName>
        <fullName evidence="3">ATP-binding protein</fullName>
    </recommendedName>
</protein>
<dbReference type="EMBL" id="CP118718">
    <property type="protein sequence ID" value="WEA42097.1"/>
    <property type="molecule type" value="Genomic_DNA"/>
</dbReference>
<dbReference type="AlphaFoldDB" id="A0ABD7WPG9"/>
<proteinExistence type="predicted"/>
<dbReference type="RefSeq" id="WP_275035836.1">
    <property type="nucleotide sequence ID" value="NZ_CP118718.1"/>
</dbReference>
<evidence type="ECO:0000313" key="1">
    <source>
        <dbReference type="EMBL" id="WEA42097.1"/>
    </source>
</evidence>
<reference evidence="1 2" key="1">
    <citation type="submission" date="2023-02" db="EMBL/GenBank/DDBJ databases">
        <title>Complete genome sequence of Priestia aryabhattai G5MAi6, a methanol-tolerant strain isolated from tap water in Hong Kong.</title>
        <authorList>
            <person name="Leung K.M."/>
            <person name="Lai G.K.K."/>
            <person name="Griffin S.D.J."/>
        </authorList>
    </citation>
    <scope>NUCLEOTIDE SEQUENCE [LARGE SCALE GENOMIC DNA]</scope>
    <source>
        <strain evidence="1 2">G5MAi6</strain>
    </source>
</reference>
<evidence type="ECO:0000313" key="2">
    <source>
        <dbReference type="Proteomes" id="UP001220217"/>
    </source>
</evidence>
<organism evidence="1 2">
    <name type="scientific">Priestia aryabhattai</name>
    <name type="common">Bacillus aryabhattai</name>
    <dbReference type="NCBI Taxonomy" id="412384"/>
    <lineage>
        <taxon>Bacteria</taxon>
        <taxon>Bacillati</taxon>
        <taxon>Bacillota</taxon>
        <taxon>Bacilli</taxon>
        <taxon>Bacillales</taxon>
        <taxon>Bacillaceae</taxon>
        <taxon>Priestia</taxon>
    </lineage>
</organism>
<accession>A0ABD7WPG9</accession>
<gene>
    <name evidence="1" type="ORF">PWO00_14795</name>
</gene>
<sequence>MIRTNDTFKTSVNIKFDLGKKEFINRYLPTPSHAESLIGLLKGFTNSTNSKAHMIVGPYGTGKSLIATIVGGIVSKQVDRETFKSLQSKFNKVHDEIYEELNNVTDNPTTYLTVALNGNEGRFRHAILNAIIRTLNENEIDIVLPGQNGKIIQVVELWEEKFNKTFKAFKRLLAENDKDFKLWRLAILNQEKEEIDWFISIYPELTAGAEFFVDYQTDFISQIKFVLDELKRKNLGLFIAYDEFGRMLQTLELIQVHETMQDLQDLAELTDHYEDNLHLLLITHRNLSQYFRVFQEEFRNEFQRIEKRFKSYYVESDSFTFIRIADAYLKGASPENIHLNDVVNQLRKYPLFPELNQQELEKLVIEGVYPIHPVTLFLLPQLSSAFGQNERTLFTFLESNETGGLKNHLKKTEDYYLPSDLFSYFFPSIHDIDVSGDGLESLKIYKKLISKTPELEKDKIKSSILKMITLWELSGLHARFKLDTDFLMFALNIKKEILIDSLNQLVALKAVRYNRVLGYWELQEGSSFFIDELILSRMPNLNNSKNKQVKALENCLTKRFYLANEYNDVKSMTRYAEVQFVFEKDILDENIDFIGNRTSNKADATLYYVILESSHHYNELVSKIKEIKDDMSIFCISKYSFNIVKEAVIELQVIDDLLKDVELLNQDKNLKGELTLKREDVVYIIQEFISKYTAYNNDCDWIYNQKEIDVANEINLEKLLSDIMFSKYPLTLEVRNDSFNRKTVNNMQRKAGYKVLDHILNSYDQNNLGIEGQGPEYLIYATIFKNNHFDLNNLDNLQSVELASLREDLLNYLENNIQGNLQQFIEVMTNDPYGLREPLIPIILVALLRDKWDQLMFYRNDMYVAGIDGETLYKMFEEATEYQYVYYRFSEEYDNFFMHLESQFSSYQNELVSKKPRVIRLSSGMLTWLRSLPRITQISNNMSEEQRTFKELIRKSEINPQDTLKKLFALYKEDIEFVTRNKKSLEIHFPMYLNSIEKEVNKVIKVESFEDARNWAMQQEPAIQKRNSLVKSLLKTSGAKKPIEEFISTFSGVEIENWSDRTSEVFNQQLANEYKSVSNSSGIDEKSIEIKYNNKVKSITNVELSTKSQTIYNNINRMIRNAGRNVPREEVEYLVYKLLEEIIE</sequence>
<name>A0ABD7WPG9_PRIAR</name>
<dbReference type="InterPro" id="IPR027417">
    <property type="entry name" value="P-loop_NTPase"/>
</dbReference>
<dbReference type="Proteomes" id="UP001220217">
    <property type="component" value="Chromosome"/>
</dbReference>